<dbReference type="GO" id="GO:0042795">
    <property type="term" value="P:snRNA transcription by RNA polymerase II"/>
    <property type="evidence" value="ECO:0007669"/>
    <property type="project" value="TreeGrafter"/>
</dbReference>
<reference evidence="3 4" key="1">
    <citation type="submission" date="2014-04" db="EMBL/GenBank/DDBJ databases">
        <title>Genome evolution of avian class.</title>
        <authorList>
            <person name="Zhang G."/>
            <person name="Li C."/>
        </authorList>
    </citation>
    <scope>NUCLEOTIDE SEQUENCE [LARGE SCALE GENOMIC DNA]</scope>
    <source>
        <strain evidence="3">BGI_N332</strain>
    </source>
</reference>
<dbReference type="InterPro" id="IPR036390">
    <property type="entry name" value="WH_DNA-bd_sf"/>
</dbReference>
<evidence type="ECO:0000313" key="3">
    <source>
        <dbReference type="EMBL" id="KFQ39310.1"/>
    </source>
</evidence>
<dbReference type="PANTHER" id="PTHR23288:SF8">
    <property type="entry name" value="RNA POLYMERASE II ELONGATION FACTOR ELL2"/>
    <property type="match status" value="1"/>
</dbReference>
<dbReference type="EMBL" id="KK818889">
    <property type="protein sequence ID" value="KFQ39310.1"/>
    <property type="molecule type" value="Genomic_DNA"/>
</dbReference>
<keyword evidence="4" id="KW-1185">Reference proteome</keyword>
<dbReference type="Pfam" id="PF10390">
    <property type="entry name" value="ELL"/>
    <property type="match status" value="1"/>
</dbReference>
<keyword evidence="3" id="KW-0251">Elongation factor</keyword>
<feature type="non-terminal residue" evidence="3">
    <location>
        <position position="1"/>
    </location>
</feature>
<dbReference type="PANTHER" id="PTHR23288">
    <property type="entry name" value="OCCLUDIN AND RNA POLYMERASE II ELONGATION FACTOR ELL"/>
    <property type="match status" value="1"/>
</dbReference>
<evidence type="ECO:0000259" key="2">
    <source>
        <dbReference type="Pfam" id="PF10390"/>
    </source>
</evidence>
<sequence>QVRRPPQSSTDIAPQRKRSMPMNPATTVRKTPVQNVVFQRPYRDRVIHLLALRSYKKPELLARLQKDGISQKDRNSLGTILLQVANLNPKDNSYSLKDSMFKDIQKDWPGYNDIDKQSLEFILFR</sequence>
<feature type="region of interest" description="Disordered" evidence="1">
    <location>
        <begin position="1"/>
        <end position="27"/>
    </location>
</feature>
<dbReference type="Gene3D" id="1.10.10.2670">
    <property type="entry name" value="E3 ubiquitin-protein ligase"/>
    <property type="match status" value="1"/>
</dbReference>
<proteinExistence type="predicted"/>
<protein>
    <submittedName>
        <fullName evidence="3">RNA polymerase II elongation factor ELL2</fullName>
    </submittedName>
</protein>
<feature type="compositionally biased region" description="Polar residues" evidence="1">
    <location>
        <begin position="1"/>
        <end position="12"/>
    </location>
</feature>
<dbReference type="GO" id="GO:0003746">
    <property type="term" value="F:translation elongation factor activity"/>
    <property type="evidence" value="ECO:0007669"/>
    <property type="project" value="UniProtKB-KW"/>
</dbReference>
<feature type="non-terminal residue" evidence="3">
    <location>
        <position position="125"/>
    </location>
</feature>
<organism evidence="3 4">
    <name type="scientific">Mesitornis unicolor</name>
    <name type="common">brown roatelo</name>
    <dbReference type="NCBI Taxonomy" id="54374"/>
    <lineage>
        <taxon>Eukaryota</taxon>
        <taxon>Metazoa</taxon>
        <taxon>Chordata</taxon>
        <taxon>Craniata</taxon>
        <taxon>Vertebrata</taxon>
        <taxon>Euteleostomi</taxon>
        <taxon>Archelosauria</taxon>
        <taxon>Archosauria</taxon>
        <taxon>Dinosauria</taxon>
        <taxon>Saurischia</taxon>
        <taxon>Theropoda</taxon>
        <taxon>Coelurosauria</taxon>
        <taxon>Aves</taxon>
        <taxon>Neognathae</taxon>
        <taxon>Neoaves</taxon>
        <taxon>Columbimorphae</taxon>
        <taxon>Mesitornithiformes</taxon>
        <taxon>Mesitornithidae</taxon>
        <taxon>Mesitornis</taxon>
    </lineage>
</organism>
<keyword evidence="3" id="KW-0648">Protein biosynthesis</keyword>
<dbReference type="GO" id="GO:0006368">
    <property type="term" value="P:transcription elongation by RNA polymerase II"/>
    <property type="evidence" value="ECO:0007669"/>
    <property type="project" value="InterPro"/>
</dbReference>
<dbReference type="GO" id="GO:0008023">
    <property type="term" value="C:transcription elongation factor complex"/>
    <property type="evidence" value="ECO:0007669"/>
    <property type="project" value="InterPro"/>
</dbReference>
<evidence type="ECO:0000256" key="1">
    <source>
        <dbReference type="SAM" id="MobiDB-lite"/>
    </source>
</evidence>
<gene>
    <name evidence="3" type="ORF">N332_10625</name>
</gene>
<dbReference type="InterPro" id="IPR042065">
    <property type="entry name" value="E3_ELL-like"/>
</dbReference>
<dbReference type="GO" id="GO:0032968">
    <property type="term" value="P:positive regulation of transcription elongation by RNA polymerase II"/>
    <property type="evidence" value="ECO:0007669"/>
    <property type="project" value="TreeGrafter"/>
</dbReference>
<dbReference type="InterPro" id="IPR019464">
    <property type="entry name" value="ELL_N"/>
</dbReference>
<dbReference type="SUPFAM" id="SSF46785">
    <property type="entry name" value="Winged helix' DNA-binding domain"/>
    <property type="match status" value="1"/>
</dbReference>
<dbReference type="AlphaFoldDB" id="A0A091SGE1"/>
<name>A0A091SGE1_9AVES</name>
<dbReference type="GO" id="GO:0000987">
    <property type="term" value="F:cis-regulatory region sequence-specific DNA binding"/>
    <property type="evidence" value="ECO:0007669"/>
    <property type="project" value="TreeGrafter"/>
</dbReference>
<accession>A0A091SGE1</accession>
<dbReference type="InterPro" id="IPR031176">
    <property type="entry name" value="ELL/occludin"/>
</dbReference>
<evidence type="ECO:0000313" key="4">
    <source>
        <dbReference type="Proteomes" id="UP000053369"/>
    </source>
</evidence>
<feature type="domain" description="RNA polymerase II elongation factor ELL N-terminal" evidence="2">
    <location>
        <begin position="2"/>
        <end position="125"/>
    </location>
</feature>
<dbReference type="Proteomes" id="UP000053369">
    <property type="component" value="Unassembled WGS sequence"/>
</dbReference>